<organism evidence="1 2">
    <name type="scientific">Jeotgalibacillus proteolyticus</name>
    <dbReference type="NCBI Taxonomy" id="2082395"/>
    <lineage>
        <taxon>Bacteria</taxon>
        <taxon>Bacillati</taxon>
        <taxon>Bacillota</taxon>
        <taxon>Bacilli</taxon>
        <taxon>Bacillales</taxon>
        <taxon>Caryophanaceae</taxon>
        <taxon>Jeotgalibacillus</taxon>
    </lineage>
</organism>
<comment type="caution">
    <text evidence="1">The sequence shown here is derived from an EMBL/GenBank/DDBJ whole genome shotgun (WGS) entry which is preliminary data.</text>
</comment>
<evidence type="ECO:0000313" key="1">
    <source>
        <dbReference type="EMBL" id="PPA71208.1"/>
    </source>
</evidence>
<gene>
    <name evidence="1" type="ORF">C4B60_03840</name>
</gene>
<name>A0A2S5GE27_9BACL</name>
<dbReference type="AlphaFoldDB" id="A0A2S5GE27"/>
<dbReference type="RefSeq" id="WP_104056699.1">
    <property type="nucleotide sequence ID" value="NZ_PREZ01000002.1"/>
</dbReference>
<proteinExistence type="predicted"/>
<accession>A0A2S5GE27</accession>
<sequence length="171" mass="19554">MFDPTAFDNLKTVLEGTIYDRDLDGTISILKRHDLVDIATLSRSYTIGFNSNGKLFEVDMMLKSDLKKLASELLPDQKGTDFAGAAISILFRKHSDSWTEDELEIFNNQWGENRCYELRTVSSNRQGAYSEMIIQFDRTITEEMIDDVEEMVYFTIETIDLLGKGKNGNNK</sequence>
<evidence type="ECO:0000313" key="2">
    <source>
        <dbReference type="Proteomes" id="UP000239047"/>
    </source>
</evidence>
<dbReference type="OrthoDB" id="2964978at2"/>
<protein>
    <submittedName>
        <fullName evidence="1">Uncharacterized protein</fullName>
    </submittedName>
</protein>
<dbReference type="EMBL" id="PREZ01000002">
    <property type="protein sequence ID" value="PPA71208.1"/>
    <property type="molecule type" value="Genomic_DNA"/>
</dbReference>
<reference evidence="1 2" key="1">
    <citation type="submission" date="2018-02" db="EMBL/GenBank/DDBJ databases">
        <title>Jeotgalibacillus proteolyticum sp. nov. a protease producing bacterium isolated from ocean sediments of Laizhou Bay.</title>
        <authorList>
            <person name="Li Y."/>
        </authorList>
    </citation>
    <scope>NUCLEOTIDE SEQUENCE [LARGE SCALE GENOMIC DNA]</scope>
    <source>
        <strain evidence="1 2">22-7</strain>
    </source>
</reference>
<keyword evidence="2" id="KW-1185">Reference proteome</keyword>
<dbReference type="Proteomes" id="UP000239047">
    <property type="component" value="Unassembled WGS sequence"/>
</dbReference>